<dbReference type="Proteomes" id="UP000603352">
    <property type="component" value="Unassembled WGS sequence"/>
</dbReference>
<dbReference type="Gene3D" id="3.40.50.1220">
    <property type="entry name" value="TPP-binding domain"/>
    <property type="match status" value="1"/>
</dbReference>
<evidence type="ECO:0000259" key="9">
    <source>
        <dbReference type="Pfam" id="PF02775"/>
    </source>
</evidence>
<evidence type="ECO:0000256" key="3">
    <source>
        <dbReference type="ARBA" id="ARBA00007812"/>
    </source>
</evidence>
<dbReference type="CDD" id="cd02004">
    <property type="entry name" value="TPP_BZL_OCoD_HPCL"/>
    <property type="match status" value="1"/>
</dbReference>
<dbReference type="InterPro" id="IPR029035">
    <property type="entry name" value="DHS-like_NAD/FAD-binding_dom"/>
</dbReference>
<dbReference type="InterPro" id="IPR012001">
    <property type="entry name" value="Thiamin_PyroP_enz_TPP-bd_dom"/>
</dbReference>
<sequence length="627" mass="64732">MPVRRAGTVRTVRPDTMPPIPQTSDAMSQLRTSSSAGIAEAGDSLATAPTPVQAPAPALVHGGTVVAAQLAQLGIGHLFTLTGGHLSPLFDGCDRAGVRLVDFRHEQAAAHAADAMARLTRQVQASAATAGPGVAGAAVAVANAWSAGSPLMLLCGRNPIATDGMGALQEAPQLDMLKPVTRVAALPLDAWRLPSVIAEAAAAAMVPRPAPVAIDLPFDLLMTRMPADQVALAGGRGQSHGPGADPDAVAKTAALLRAARAPLILVGSGVYWAGAEAALDRLTRETGCPVFANGAARGILPPDHPAMIASDRARALPRADLVLAIGVDFDFRLNYGQPPLFHPDAVVVHVDADPSRLGRNRGAVMGITACPRRFVTALAEAFEAGGHRAPGDWLQGLKARDVRAATARAARLVDEDGIIDHARFAAEAARFADVDADTVTIGDGGDVIAETAGAIQVGRPGHWLDPGPFGCLGVGLPFAMAARLARPQAPVLAVMGDGAFGFNAMEIDSAVRQRLGFVVLIGNDGAWGEMRNFHADIFGDRCLDAQSLSRHARYDRLAEALGGHGERVERARDIRPALERARRAAEQGVPAIVDVMLDPAARRPAGAVSGAAVAAAFGGGDPSAFKS</sequence>
<dbReference type="EMBL" id="BMDZ01000001">
    <property type="protein sequence ID" value="GGB23052.1"/>
    <property type="molecule type" value="Genomic_DNA"/>
</dbReference>
<keyword evidence="5 6" id="KW-0786">Thiamine pyrophosphate</keyword>
<keyword evidence="12" id="KW-1185">Reference proteome</keyword>
<proteinExistence type="inferred from homology"/>
<keyword evidence="4" id="KW-0479">Metal-binding</keyword>
<evidence type="ECO:0000313" key="11">
    <source>
        <dbReference type="EMBL" id="GGB23052.1"/>
    </source>
</evidence>
<dbReference type="PANTHER" id="PTHR18968:SF166">
    <property type="entry name" value="2-HYDROXYACYL-COA LYASE 2"/>
    <property type="match status" value="1"/>
</dbReference>
<dbReference type="Gene3D" id="3.40.50.970">
    <property type="match status" value="2"/>
</dbReference>
<dbReference type="Pfam" id="PF02775">
    <property type="entry name" value="TPP_enzyme_C"/>
    <property type="match status" value="1"/>
</dbReference>
<accession>A0ABQ1I7F6</accession>
<evidence type="ECO:0000256" key="1">
    <source>
        <dbReference type="ARBA" id="ARBA00001946"/>
    </source>
</evidence>
<protein>
    <submittedName>
        <fullName evidence="11">Acetolactate synthase I/II/III large subunit</fullName>
    </submittedName>
</protein>
<comment type="cofactor">
    <cofactor evidence="1">
        <name>Mg(2+)</name>
        <dbReference type="ChEBI" id="CHEBI:18420"/>
    </cofactor>
</comment>
<evidence type="ECO:0000256" key="2">
    <source>
        <dbReference type="ARBA" id="ARBA00001964"/>
    </source>
</evidence>
<dbReference type="InterPro" id="IPR045229">
    <property type="entry name" value="TPP_enz"/>
</dbReference>
<dbReference type="SUPFAM" id="SSF52518">
    <property type="entry name" value="Thiamin diphosphate-binding fold (THDP-binding)"/>
    <property type="match status" value="2"/>
</dbReference>
<evidence type="ECO:0000313" key="12">
    <source>
        <dbReference type="Proteomes" id="UP000603352"/>
    </source>
</evidence>
<evidence type="ECO:0000256" key="7">
    <source>
        <dbReference type="SAM" id="MobiDB-lite"/>
    </source>
</evidence>
<dbReference type="SUPFAM" id="SSF52467">
    <property type="entry name" value="DHS-like NAD/FAD-binding domain"/>
    <property type="match status" value="1"/>
</dbReference>
<dbReference type="InterPro" id="IPR012000">
    <property type="entry name" value="Thiamin_PyroP_enz_cen_dom"/>
</dbReference>
<gene>
    <name evidence="11" type="primary">ilvB</name>
    <name evidence="11" type="ORF">GCM10011505_00350</name>
</gene>
<evidence type="ECO:0000256" key="6">
    <source>
        <dbReference type="RuleBase" id="RU362132"/>
    </source>
</evidence>
<dbReference type="PANTHER" id="PTHR18968">
    <property type="entry name" value="THIAMINE PYROPHOSPHATE ENZYMES"/>
    <property type="match status" value="1"/>
</dbReference>
<comment type="cofactor">
    <cofactor evidence="2">
        <name>thiamine diphosphate</name>
        <dbReference type="ChEBI" id="CHEBI:58937"/>
    </cofactor>
</comment>
<name>A0ABQ1I7F6_9PROT</name>
<evidence type="ECO:0000256" key="5">
    <source>
        <dbReference type="ARBA" id="ARBA00023052"/>
    </source>
</evidence>
<dbReference type="Pfam" id="PF00205">
    <property type="entry name" value="TPP_enzyme_M"/>
    <property type="match status" value="1"/>
</dbReference>
<dbReference type="InterPro" id="IPR029061">
    <property type="entry name" value="THDP-binding"/>
</dbReference>
<dbReference type="InterPro" id="IPR011766">
    <property type="entry name" value="TPP_enzyme_TPP-bd"/>
</dbReference>
<feature type="domain" description="Thiamine pyrophosphate enzyme N-terminal TPP-binding" evidence="10">
    <location>
        <begin position="61"/>
        <end position="173"/>
    </location>
</feature>
<dbReference type="Pfam" id="PF02776">
    <property type="entry name" value="TPP_enzyme_N"/>
    <property type="match status" value="1"/>
</dbReference>
<feature type="domain" description="Thiamine pyrophosphate enzyme TPP-binding" evidence="9">
    <location>
        <begin position="447"/>
        <end position="595"/>
    </location>
</feature>
<organism evidence="11 12">
    <name type="scientific">Tistrella bauzanensis</name>
    <dbReference type="NCBI Taxonomy" id="657419"/>
    <lineage>
        <taxon>Bacteria</taxon>
        <taxon>Pseudomonadati</taxon>
        <taxon>Pseudomonadota</taxon>
        <taxon>Alphaproteobacteria</taxon>
        <taxon>Geminicoccales</taxon>
        <taxon>Geminicoccaceae</taxon>
        <taxon>Tistrella</taxon>
    </lineage>
</organism>
<dbReference type="InterPro" id="IPR000399">
    <property type="entry name" value="TPP-bd_CS"/>
</dbReference>
<evidence type="ECO:0000259" key="8">
    <source>
        <dbReference type="Pfam" id="PF00205"/>
    </source>
</evidence>
<feature type="region of interest" description="Disordered" evidence="7">
    <location>
        <begin position="1"/>
        <end position="38"/>
    </location>
</feature>
<dbReference type="CDD" id="cd07035">
    <property type="entry name" value="TPP_PYR_POX_like"/>
    <property type="match status" value="1"/>
</dbReference>
<feature type="compositionally biased region" description="Polar residues" evidence="7">
    <location>
        <begin position="22"/>
        <end position="36"/>
    </location>
</feature>
<dbReference type="PROSITE" id="PS00187">
    <property type="entry name" value="TPP_ENZYMES"/>
    <property type="match status" value="1"/>
</dbReference>
<reference evidence="12" key="1">
    <citation type="journal article" date="2019" name="Int. J. Syst. Evol. Microbiol.">
        <title>The Global Catalogue of Microorganisms (GCM) 10K type strain sequencing project: providing services to taxonomists for standard genome sequencing and annotation.</title>
        <authorList>
            <consortium name="The Broad Institute Genomics Platform"/>
            <consortium name="The Broad Institute Genome Sequencing Center for Infectious Disease"/>
            <person name="Wu L."/>
            <person name="Ma J."/>
        </authorList>
    </citation>
    <scope>NUCLEOTIDE SEQUENCE [LARGE SCALE GENOMIC DNA]</scope>
    <source>
        <strain evidence="12">CGMCC 1.10188</strain>
    </source>
</reference>
<feature type="domain" description="Thiamine pyrophosphate enzyme central" evidence="8">
    <location>
        <begin position="249"/>
        <end position="378"/>
    </location>
</feature>
<comment type="caution">
    <text evidence="11">The sequence shown here is derived from an EMBL/GenBank/DDBJ whole genome shotgun (WGS) entry which is preliminary data.</text>
</comment>
<comment type="similarity">
    <text evidence="3 6">Belongs to the TPP enzyme family.</text>
</comment>
<evidence type="ECO:0000256" key="4">
    <source>
        <dbReference type="ARBA" id="ARBA00022723"/>
    </source>
</evidence>
<evidence type="ECO:0000259" key="10">
    <source>
        <dbReference type="Pfam" id="PF02776"/>
    </source>
</evidence>